<keyword evidence="2" id="KW-0472">Membrane</keyword>
<dbReference type="KEGG" id="mcee:MCEL_33210"/>
<accession>A0A1X0C1H6</accession>
<evidence type="ECO:0000313" key="4">
    <source>
        <dbReference type="Proteomes" id="UP000466431"/>
    </source>
</evidence>
<feature type="compositionally biased region" description="Low complexity" evidence="1">
    <location>
        <begin position="510"/>
        <end position="523"/>
    </location>
</feature>
<sequence length="551" mass="58328">MTTIFNIRNLKLPKVSRVTVIIGALVVVLALVAAFVGYNLYKKLTTNTVVAYFTDTLALYPGDKVQIMGVKVGSIDAIEPAGDKMKVTFHYENKYKVPANATASILNPSLVASRTIQLSPPYTGGPVMEDGAVIPLERTQVPVEYDELRDSINRILTDLGPTPEQPMGPFGDIIESAADGFAGKGKQLNETLNNLSEALFALNEGRDDFFSVVKSLALFVNALHQSDQQFVALNDDLAEFTNAFTNTDREVANALQDLNQLLTTTRGFLDENAEVLTTDVNNLAEATTAILQPEPRNGLETALHVFPNLGANLVNIASPVTGGINSYAVINNFANPLQFVCSAIQAGSRLGYQESAEMCAQYLAPILDAIKFNFPPFGINQFSSAMTLPKQIAYSEPRLQPPPGYKDTTVPGIWSRDTLFSHGNHEPGWVAAPGMQGVDVQPFTANMMTPECLAELLGGPNCVVPAAPPAFGTTRNGNLPGPPNAFDQNNPLPPPWYPQPGPPPPPAPGVIPGDPGGAAMAGPLPAPGPGPGPAPAAPAPAGPPLPAEAGR</sequence>
<keyword evidence="2" id="KW-0812">Transmembrane</keyword>
<keyword evidence="4" id="KW-1185">Reference proteome</keyword>
<evidence type="ECO:0000256" key="1">
    <source>
        <dbReference type="SAM" id="MobiDB-lite"/>
    </source>
</evidence>
<dbReference type="InterPro" id="IPR003399">
    <property type="entry name" value="Mce/MlaD"/>
</dbReference>
<evidence type="ECO:0000313" key="3">
    <source>
        <dbReference type="EMBL" id="BBY45026.1"/>
    </source>
</evidence>
<gene>
    <name evidence="3" type="ORF">MCEL_33210</name>
</gene>
<dbReference type="Pfam" id="PF11887">
    <property type="entry name" value="Mce4_CUP1"/>
    <property type="match status" value="1"/>
</dbReference>
<feature type="transmembrane region" description="Helical" evidence="2">
    <location>
        <begin position="20"/>
        <end position="41"/>
    </location>
</feature>
<evidence type="ECO:0000256" key="2">
    <source>
        <dbReference type="SAM" id="Phobius"/>
    </source>
</evidence>
<dbReference type="PANTHER" id="PTHR33371">
    <property type="entry name" value="INTERMEMBRANE PHOSPHOLIPID TRANSPORT SYSTEM BINDING PROTEIN MLAD-RELATED"/>
    <property type="match status" value="1"/>
</dbReference>
<protein>
    <submittedName>
        <fullName evidence="3">Mammalian cell entry protein</fullName>
    </submittedName>
</protein>
<dbReference type="InterPro" id="IPR005693">
    <property type="entry name" value="Mce"/>
</dbReference>
<dbReference type="EMBL" id="AP022591">
    <property type="protein sequence ID" value="BBY45026.1"/>
    <property type="molecule type" value="Genomic_DNA"/>
</dbReference>
<proteinExistence type="predicted"/>
<dbReference type="Proteomes" id="UP000466431">
    <property type="component" value="Chromosome"/>
</dbReference>
<organism evidence="3 4">
    <name type="scientific">Mycolicibacterium celeriflavum</name>
    <name type="common">Mycobacterium celeriflavum</name>
    <dbReference type="NCBI Taxonomy" id="1249101"/>
    <lineage>
        <taxon>Bacteria</taxon>
        <taxon>Bacillati</taxon>
        <taxon>Actinomycetota</taxon>
        <taxon>Actinomycetes</taxon>
        <taxon>Mycobacteriales</taxon>
        <taxon>Mycobacteriaceae</taxon>
        <taxon>Mycolicibacterium</taxon>
    </lineage>
</organism>
<name>A0A1X0C1H6_MYCCF</name>
<dbReference type="InterPro" id="IPR024516">
    <property type="entry name" value="Mce_C"/>
</dbReference>
<reference evidence="3 4" key="1">
    <citation type="journal article" date="2019" name="Emerg. Microbes Infect.">
        <title>Comprehensive subspecies identification of 175 nontuberculous mycobacteria species based on 7547 genomic profiles.</title>
        <authorList>
            <person name="Matsumoto Y."/>
            <person name="Kinjo T."/>
            <person name="Motooka D."/>
            <person name="Nabeya D."/>
            <person name="Jung N."/>
            <person name="Uechi K."/>
            <person name="Horii T."/>
            <person name="Iida T."/>
            <person name="Fujita J."/>
            <person name="Nakamura S."/>
        </authorList>
    </citation>
    <scope>NUCLEOTIDE SEQUENCE [LARGE SCALE GENOMIC DNA]</scope>
    <source>
        <strain evidence="3 4">JCM 18439</strain>
    </source>
</reference>
<feature type="region of interest" description="Disordered" evidence="1">
    <location>
        <begin position="473"/>
        <end position="551"/>
    </location>
</feature>
<dbReference type="OrthoDB" id="4516955at2"/>
<dbReference type="AlphaFoldDB" id="A0A1X0C1H6"/>
<feature type="compositionally biased region" description="Pro residues" evidence="1">
    <location>
        <begin position="524"/>
        <end position="551"/>
    </location>
</feature>
<feature type="compositionally biased region" description="Pro residues" evidence="1">
    <location>
        <begin position="491"/>
        <end position="509"/>
    </location>
</feature>
<dbReference type="PANTHER" id="PTHR33371:SF4">
    <property type="entry name" value="INTERMEMBRANE PHOSPHOLIPID TRANSPORT SYSTEM BINDING PROTEIN MLAD"/>
    <property type="match status" value="1"/>
</dbReference>
<dbReference type="Pfam" id="PF02470">
    <property type="entry name" value="MlaD"/>
    <property type="match status" value="1"/>
</dbReference>
<dbReference type="STRING" id="1249101.BST21_03065"/>
<dbReference type="NCBIfam" id="TIGR00996">
    <property type="entry name" value="Mtu_fam_mce"/>
    <property type="match status" value="1"/>
</dbReference>
<dbReference type="InterPro" id="IPR052336">
    <property type="entry name" value="MlaD_Phospholipid_Transporter"/>
</dbReference>
<keyword evidence="2" id="KW-1133">Transmembrane helix</keyword>
<dbReference type="GO" id="GO:0005576">
    <property type="term" value="C:extracellular region"/>
    <property type="evidence" value="ECO:0007669"/>
    <property type="project" value="TreeGrafter"/>
</dbReference>
<dbReference type="RefSeq" id="WP_067080312.1">
    <property type="nucleotide sequence ID" value="NZ_AP022591.1"/>
</dbReference>